<gene>
    <name evidence="1" type="ORF">AKJ66_01900</name>
</gene>
<dbReference type="EMBL" id="LHXP01000016">
    <property type="protein sequence ID" value="KXA93530.1"/>
    <property type="molecule type" value="Genomic_DNA"/>
</dbReference>
<accession>A0A133UHC9</accession>
<feature type="non-terminal residue" evidence="1">
    <location>
        <position position="1"/>
    </location>
</feature>
<protein>
    <submittedName>
        <fullName evidence="1">Uncharacterized protein</fullName>
    </submittedName>
</protein>
<reference evidence="1 2" key="1">
    <citation type="journal article" date="2016" name="Sci. Rep.">
        <title>Metabolic traits of an uncultured archaeal lineage -MSBL1- from brine pools of the Red Sea.</title>
        <authorList>
            <person name="Mwirichia R."/>
            <person name="Alam I."/>
            <person name="Rashid M."/>
            <person name="Vinu M."/>
            <person name="Ba-Alawi W."/>
            <person name="Anthony Kamau A."/>
            <person name="Kamanda Ngugi D."/>
            <person name="Goker M."/>
            <person name="Klenk H.P."/>
            <person name="Bajic V."/>
            <person name="Stingl U."/>
        </authorList>
    </citation>
    <scope>NUCLEOTIDE SEQUENCE [LARGE SCALE GENOMIC DNA]</scope>
    <source>
        <strain evidence="1">SCGC-AAA259E22</strain>
    </source>
</reference>
<sequence>KHLLSFPDVEHVTLLYLPILIVRLPDLPVRAARTPVGIKLHQSILGSNYLMKVSHEVKITVNSLKKSRKPIFLMVLMQGLGSKI</sequence>
<proteinExistence type="predicted"/>
<evidence type="ECO:0000313" key="2">
    <source>
        <dbReference type="Proteomes" id="UP000070657"/>
    </source>
</evidence>
<comment type="caution">
    <text evidence="1">The sequence shown here is derived from an EMBL/GenBank/DDBJ whole genome shotgun (WGS) entry which is preliminary data.</text>
</comment>
<evidence type="ECO:0000313" key="1">
    <source>
        <dbReference type="EMBL" id="KXA93530.1"/>
    </source>
</evidence>
<name>A0A133UHC9_9EURY</name>
<dbReference type="AlphaFoldDB" id="A0A133UHC9"/>
<keyword evidence="2" id="KW-1185">Reference proteome</keyword>
<dbReference type="Proteomes" id="UP000070657">
    <property type="component" value="Unassembled WGS sequence"/>
</dbReference>
<organism evidence="1 2">
    <name type="scientific">candidate division MSBL1 archaeon SCGC-AAA259E22</name>
    <dbReference type="NCBI Taxonomy" id="1698265"/>
    <lineage>
        <taxon>Archaea</taxon>
        <taxon>Methanobacteriati</taxon>
        <taxon>Methanobacteriota</taxon>
        <taxon>candidate division MSBL1</taxon>
    </lineage>
</organism>